<dbReference type="InterPro" id="IPR029044">
    <property type="entry name" value="Nucleotide-diphossugar_trans"/>
</dbReference>
<dbReference type="SUPFAM" id="SSF51161">
    <property type="entry name" value="Trimeric LpxA-like enzymes"/>
    <property type="match status" value="1"/>
</dbReference>
<dbReference type="InterPro" id="IPR011004">
    <property type="entry name" value="Trimer_LpxA-like_sf"/>
</dbReference>
<dbReference type="HAMAP" id="MF_00624">
    <property type="entry name" value="GlgC"/>
    <property type="match status" value="1"/>
</dbReference>
<comment type="catalytic activity">
    <reaction evidence="9">
        <text>alpha-D-glucose 1-phosphate + ATP + H(+) = ADP-alpha-D-glucose + diphosphate</text>
        <dbReference type="Rhea" id="RHEA:12120"/>
        <dbReference type="ChEBI" id="CHEBI:15378"/>
        <dbReference type="ChEBI" id="CHEBI:30616"/>
        <dbReference type="ChEBI" id="CHEBI:33019"/>
        <dbReference type="ChEBI" id="CHEBI:57498"/>
        <dbReference type="ChEBI" id="CHEBI:58601"/>
        <dbReference type="EC" id="2.7.7.27"/>
    </reaction>
</comment>
<dbReference type="PANTHER" id="PTHR43523:SF2">
    <property type="entry name" value="GLUCOSE-1-PHOSPHATE ADENYLYLTRANSFERASE"/>
    <property type="match status" value="1"/>
</dbReference>
<evidence type="ECO:0000256" key="5">
    <source>
        <dbReference type="ARBA" id="ARBA00022741"/>
    </source>
</evidence>
<dbReference type="UniPathway" id="UPA00164"/>
<dbReference type="Pfam" id="PF24894">
    <property type="entry name" value="Hexapep_GlmU"/>
    <property type="match status" value="1"/>
</dbReference>
<comment type="subunit">
    <text evidence="9">Homotetramer.</text>
</comment>
<evidence type="ECO:0000256" key="1">
    <source>
        <dbReference type="ARBA" id="ARBA00010443"/>
    </source>
</evidence>
<sequence length="420" mass="47151">MQDVLTMILAGGRGSRLEPLTRDRAKPAVPFGGQYRIIDFALSNCINSGLRRILVLTQYKMLSLDRHINSGWHFLYRDLGEYVDVVPPQQRIHEQWYQGTADAIYQNIYAIEQENPRDVLVLSGDHIYKMNFRTMINAHRERDADLTIACLPVSLDQARHFGIMEIDADSRVTGFVEKPKDTQSTPCRNGQALASMGIYVFRTREMYDRLCEDAGAPGSSHDFGKNVIPKMIEDGNVYAYPFQDENRKASAYWRDVGTIDSYFHANMDLIHVDPDLNLYDTTWPIRSAPRSDPPPKFVFGEPGIGADVRRGEATDSLVCSGSIISGGHVHRCIIARKVRVNSFALVEDSIVFEGVSIGRHARIRKTIIDKGVTIPPRVHIGYDHEIDRARGFTISEEGVVVIAKGENVDADAPLGRGVHR</sequence>
<evidence type="ECO:0000256" key="2">
    <source>
        <dbReference type="ARBA" id="ARBA00022600"/>
    </source>
</evidence>
<evidence type="ECO:0000256" key="7">
    <source>
        <dbReference type="ARBA" id="ARBA00023056"/>
    </source>
</evidence>
<keyword evidence="6 9" id="KW-0067">ATP-binding</keyword>
<dbReference type="KEGG" id="knv:Pan216_46720"/>
<dbReference type="NCBIfam" id="NF001947">
    <property type="entry name" value="PRK00725.1"/>
    <property type="match status" value="1"/>
</dbReference>
<evidence type="ECO:0000259" key="10">
    <source>
        <dbReference type="Pfam" id="PF00483"/>
    </source>
</evidence>
<accession>A0A518B9Y9</accession>
<name>A0A518B9Y9_9BACT</name>
<dbReference type="EMBL" id="CP036279">
    <property type="protein sequence ID" value="QDU63791.1"/>
    <property type="molecule type" value="Genomic_DNA"/>
</dbReference>
<evidence type="ECO:0000256" key="8">
    <source>
        <dbReference type="ARBA" id="ARBA00023277"/>
    </source>
</evidence>
<feature type="domain" description="Nucleotidyl transferase" evidence="10">
    <location>
        <begin position="6"/>
        <end position="269"/>
    </location>
</feature>
<dbReference type="Proteomes" id="UP000317093">
    <property type="component" value="Chromosome"/>
</dbReference>
<evidence type="ECO:0000256" key="6">
    <source>
        <dbReference type="ARBA" id="ARBA00022840"/>
    </source>
</evidence>
<dbReference type="GO" id="GO:0008878">
    <property type="term" value="F:glucose-1-phosphate adenylyltransferase activity"/>
    <property type="evidence" value="ECO:0007669"/>
    <property type="project" value="UniProtKB-UniRule"/>
</dbReference>
<dbReference type="Pfam" id="PF00483">
    <property type="entry name" value="NTP_transferase"/>
    <property type="match status" value="1"/>
</dbReference>
<dbReference type="CDD" id="cd02508">
    <property type="entry name" value="ADP_Glucose_PP"/>
    <property type="match status" value="1"/>
</dbReference>
<organism evidence="12 13">
    <name type="scientific">Kolteria novifilia</name>
    <dbReference type="NCBI Taxonomy" id="2527975"/>
    <lineage>
        <taxon>Bacteria</taxon>
        <taxon>Pseudomonadati</taxon>
        <taxon>Planctomycetota</taxon>
        <taxon>Planctomycetia</taxon>
        <taxon>Kolteriales</taxon>
        <taxon>Kolteriaceae</taxon>
        <taxon>Kolteria</taxon>
    </lineage>
</organism>
<feature type="binding site" evidence="9">
    <location>
        <position position="162"/>
    </location>
    <ligand>
        <name>alpha-D-glucose 1-phosphate</name>
        <dbReference type="ChEBI" id="CHEBI:58601"/>
    </ligand>
</feature>
<comment type="pathway">
    <text evidence="9">Glycan biosynthesis; glycogen biosynthesis.</text>
</comment>
<evidence type="ECO:0000313" key="12">
    <source>
        <dbReference type="EMBL" id="QDU63791.1"/>
    </source>
</evidence>
<dbReference type="PROSITE" id="PS00808">
    <property type="entry name" value="ADP_GLC_PYROPHOSPH_1"/>
    <property type="match status" value="1"/>
</dbReference>
<evidence type="ECO:0000259" key="11">
    <source>
        <dbReference type="Pfam" id="PF24894"/>
    </source>
</evidence>
<dbReference type="OrthoDB" id="9801810at2"/>
<comment type="function">
    <text evidence="9">Involved in the biosynthesis of ADP-glucose, a building block required for the elongation reactions to produce glycogen. Catalyzes the reaction between ATP and alpha-D-glucose 1-phosphate (G1P) to produce pyrophosphate and ADP-Glc.</text>
</comment>
<keyword evidence="2 9" id="KW-0321">Glycogen metabolism</keyword>
<keyword evidence="8 9" id="KW-0119">Carbohydrate metabolism</keyword>
<dbReference type="SUPFAM" id="SSF53448">
    <property type="entry name" value="Nucleotide-diphospho-sugar transferases"/>
    <property type="match status" value="1"/>
</dbReference>
<protein>
    <recommendedName>
        <fullName evidence="9">Glucose-1-phosphate adenylyltransferase</fullName>
        <ecNumber evidence="9">2.7.7.27</ecNumber>
    </recommendedName>
    <alternativeName>
        <fullName evidence="9">ADP-glucose pyrophosphorylase</fullName>
        <shortName evidence="9">ADPGlc PPase</shortName>
    </alternativeName>
    <alternativeName>
        <fullName evidence="9">ADP-glucose synthase</fullName>
    </alternativeName>
</protein>
<feature type="site" description="Could play a key role in the communication between the regulatory and the substrate sites" evidence="9">
    <location>
        <position position="96"/>
    </location>
</feature>
<dbReference type="InterPro" id="IPR023049">
    <property type="entry name" value="GlgC_bac"/>
</dbReference>
<dbReference type="InterPro" id="IPR011831">
    <property type="entry name" value="ADP-Glc_PPase"/>
</dbReference>
<gene>
    <name evidence="12" type="primary">glgC_2</name>
    <name evidence="9" type="synonym">glgC</name>
    <name evidence="12" type="ORF">Pan216_46720</name>
</gene>
<evidence type="ECO:0000256" key="9">
    <source>
        <dbReference type="HAMAP-Rule" id="MF_00624"/>
    </source>
</evidence>
<dbReference type="EC" id="2.7.7.27" evidence="9"/>
<keyword evidence="3 9" id="KW-0808">Transferase</keyword>
<dbReference type="AlphaFoldDB" id="A0A518B9Y9"/>
<feature type="binding site" evidence="9">
    <location>
        <begin position="177"/>
        <end position="178"/>
    </location>
    <ligand>
        <name>alpha-D-glucose 1-phosphate</name>
        <dbReference type="ChEBI" id="CHEBI:58601"/>
    </ligand>
</feature>
<keyword evidence="13" id="KW-1185">Reference proteome</keyword>
<dbReference type="Gene3D" id="3.90.550.10">
    <property type="entry name" value="Spore Coat Polysaccharide Biosynthesis Protein SpsA, Chain A"/>
    <property type="match status" value="1"/>
</dbReference>
<dbReference type="GO" id="GO:0005978">
    <property type="term" value="P:glycogen biosynthetic process"/>
    <property type="evidence" value="ECO:0007669"/>
    <property type="project" value="UniProtKB-UniRule"/>
</dbReference>
<dbReference type="InterPro" id="IPR005836">
    <property type="entry name" value="ADP_Glu_pyroP_CS"/>
</dbReference>
<dbReference type="GO" id="GO:0005524">
    <property type="term" value="F:ATP binding"/>
    <property type="evidence" value="ECO:0007669"/>
    <property type="project" value="UniProtKB-KW"/>
</dbReference>
<feature type="site" description="Could play a key role in the communication between the regulatory and the substrate sites" evidence="9">
    <location>
        <position position="58"/>
    </location>
</feature>
<feature type="binding site" evidence="9">
    <location>
        <position position="97"/>
    </location>
    <ligand>
        <name>alpha-D-glucose 1-phosphate</name>
        <dbReference type="ChEBI" id="CHEBI:58601"/>
    </ligand>
</feature>
<dbReference type="CDD" id="cd04651">
    <property type="entry name" value="LbH_G1P_AT_C"/>
    <property type="match status" value="1"/>
</dbReference>
<comment type="similarity">
    <text evidence="1 9">Belongs to the bacterial/plant glucose-1-phosphate adenylyltransferase family.</text>
</comment>
<feature type="binding site" evidence="9">
    <location>
        <position position="195"/>
    </location>
    <ligand>
        <name>alpha-D-glucose 1-phosphate</name>
        <dbReference type="ChEBI" id="CHEBI:58601"/>
    </ligand>
</feature>
<dbReference type="RefSeq" id="WP_145261527.1">
    <property type="nucleotide sequence ID" value="NZ_CP036279.1"/>
</dbReference>
<dbReference type="NCBIfam" id="TIGR02091">
    <property type="entry name" value="glgC"/>
    <property type="match status" value="1"/>
</dbReference>
<dbReference type="InterPro" id="IPR056818">
    <property type="entry name" value="GlmU/GlgC-like_hexapep"/>
</dbReference>
<dbReference type="PANTHER" id="PTHR43523">
    <property type="entry name" value="GLUCOSE-1-PHOSPHATE ADENYLYLTRANSFERASE-RELATED"/>
    <property type="match status" value="1"/>
</dbReference>
<evidence type="ECO:0000313" key="13">
    <source>
        <dbReference type="Proteomes" id="UP000317093"/>
    </source>
</evidence>
<dbReference type="PROSITE" id="PS00809">
    <property type="entry name" value="ADP_GLC_PYROPHOSPH_2"/>
    <property type="match status" value="1"/>
</dbReference>
<dbReference type="InterPro" id="IPR005835">
    <property type="entry name" value="NTP_transferase_dom"/>
</dbReference>
<keyword evidence="4 9" id="KW-0548">Nucleotidyltransferase</keyword>
<evidence type="ECO:0000256" key="4">
    <source>
        <dbReference type="ARBA" id="ARBA00022695"/>
    </source>
</evidence>
<proteinExistence type="inferred from homology"/>
<keyword evidence="7 9" id="KW-0320">Glycogen biosynthesis</keyword>
<feature type="domain" description="Glucose-1-phosphate adenylyltransferase/Bifunctional protein GlmU-like C-terminal hexapeptide" evidence="11">
    <location>
        <begin position="293"/>
        <end position="402"/>
    </location>
</feature>
<keyword evidence="5 9" id="KW-0547">Nucleotide-binding</keyword>
<evidence type="ECO:0000256" key="3">
    <source>
        <dbReference type="ARBA" id="ARBA00022679"/>
    </source>
</evidence>
<dbReference type="PROSITE" id="PS00810">
    <property type="entry name" value="ADP_GLC_PYROPHOSPH_3"/>
    <property type="match status" value="1"/>
</dbReference>
<dbReference type="NCBIfam" id="NF002023">
    <property type="entry name" value="PRK00844.1"/>
    <property type="match status" value="1"/>
</dbReference>
<dbReference type="Gene3D" id="2.160.10.10">
    <property type="entry name" value="Hexapeptide repeat proteins"/>
    <property type="match status" value="1"/>
</dbReference>
<reference evidence="12 13" key="1">
    <citation type="submission" date="2019-02" db="EMBL/GenBank/DDBJ databases">
        <title>Deep-cultivation of Planctomycetes and their phenomic and genomic characterization uncovers novel biology.</title>
        <authorList>
            <person name="Wiegand S."/>
            <person name="Jogler M."/>
            <person name="Boedeker C."/>
            <person name="Pinto D."/>
            <person name="Vollmers J."/>
            <person name="Rivas-Marin E."/>
            <person name="Kohn T."/>
            <person name="Peeters S.H."/>
            <person name="Heuer A."/>
            <person name="Rast P."/>
            <person name="Oberbeckmann S."/>
            <person name="Bunk B."/>
            <person name="Jeske O."/>
            <person name="Meyerdierks A."/>
            <person name="Storesund J.E."/>
            <person name="Kallscheuer N."/>
            <person name="Luecker S."/>
            <person name="Lage O.M."/>
            <person name="Pohl T."/>
            <person name="Merkel B.J."/>
            <person name="Hornburger P."/>
            <person name="Mueller R.-W."/>
            <person name="Bruemmer F."/>
            <person name="Labrenz M."/>
            <person name="Spormann A.M."/>
            <person name="Op den Camp H."/>
            <person name="Overmann J."/>
            <person name="Amann R."/>
            <person name="Jetten M.S.M."/>
            <person name="Mascher T."/>
            <person name="Medema M.H."/>
            <person name="Devos D.P."/>
            <person name="Kaster A.-K."/>
            <person name="Ovreas L."/>
            <person name="Rohde M."/>
            <person name="Galperin M.Y."/>
            <person name="Jogler C."/>
        </authorList>
    </citation>
    <scope>NUCLEOTIDE SEQUENCE [LARGE SCALE GENOMIC DNA]</scope>
    <source>
        <strain evidence="12 13">Pan216</strain>
    </source>
</reference>